<evidence type="ECO:0000256" key="2">
    <source>
        <dbReference type="SAM" id="SignalP"/>
    </source>
</evidence>
<dbReference type="InterPro" id="IPR001304">
    <property type="entry name" value="C-type_lectin-like"/>
</dbReference>
<dbReference type="CDD" id="cd00037">
    <property type="entry name" value="CLECT"/>
    <property type="match status" value="1"/>
</dbReference>
<dbReference type="PROSITE" id="PS50041">
    <property type="entry name" value="C_TYPE_LECTIN_2"/>
    <property type="match status" value="1"/>
</dbReference>
<gene>
    <name evidence="5" type="primary">LOC109462110</name>
</gene>
<dbReference type="Pfam" id="PF00059">
    <property type="entry name" value="Lectin_C"/>
    <property type="match status" value="1"/>
</dbReference>
<keyword evidence="2" id="KW-0732">Signal</keyword>
<dbReference type="Gene3D" id="3.10.100.10">
    <property type="entry name" value="Mannose-Binding Protein A, subunit A"/>
    <property type="match status" value="1"/>
</dbReference>
<evidence type="ECO:0000313" key="5">
    <source>
        <dbReference type="RefSeq" id="XP_019614168.1"/>
    </source>
</evidence>
<dbReference type="AlphaFoldDB" id="A0A6P4XQ11"/>
<dbReference type="PANTHER" id="PTHR22801">
    <property type="entry name" value="LITHOSTATHINE"/>
    <property type="match status" value="1"/>
</dbReference>
<dbReference type="GeneID" id="109462110"/>
<dbReference type="InterPro" id="IPR016187">
    <property type="entry name" value="CTDL_fold"/>
</dbReference>
<feature type="coiled-coil region" evidence="1">
    <location>
        <begin position="89"/>
        <end position="116"/>
    </location>
</feature>
<dbReference type="RefSeq" id="XP_019614168.1">
    <property type="nucleotide sequence ID" value="XM_019758609.1"/>
</dbReference>
<dbReference type="KEGG" id="bbel:109462110"/>
<dbReference type="InterPro" id="IPR050801">
    <property type="entry name" value="Ca-Dep_Lectins_ImmuneDev"/>
</dbReference>
<keyword evidence="4" id="KW-1185">Reference proteome</keyword>
<feature type="chain" id="PRO_5027605764" evidence="2">
    <location>
        <begin position="22"/>
        <end position="269"/>
    </location>
</feature>
<feature type="signal peptide" evidence="2">
    <location>
        <begin position="1"/>
        <end position="21"/>
    </location>
</feature>
<dbReference type="OrthoDB" id="6133475at2759"/>
<organism evidence="4 5">
    <name type="scientific">Branchiostoma belcheri</name>
    <name type="common">Amphioxus</name>
    <dbReference type="NCBI Taxonomy" id="7741"/>
    <lineage>
        <taxon>Eukaryota</taxon>
        <taxon>Metazoa</taxon>
        <taxon>Chordata</taxon>
        <taxon>Cephalochordata</taxon>
        <taxon>Leptocardii</taxon>
        <taxon>Amphioxiformes</taxon>
        <taxon>Branchiostomatidae</taxon>
        <taxon>Branchiostoma</taxon>
    </lineage>
</organism>
<proteinExistence type="predicted"/>
<evidence type="ECO:0000256" key="1">
    <source>
        <dbReference type="SAM" id="Coils"/>
    </source>
</evidence>
<name>A0A6P4XQ11_BRABE</name>
<feature type="domain" description="C-type lectin" evidence="3">
    <location>
        <begin position="142"/>
        <end position="262"/>
    </location>
</feature>
<dbReference type="PANTHER" id="PTHR22801:SF63">
    <property type="entry name" value="C-TYPE LECTIN DOMAIN-CONTAINING PROTEIN"/>
    <property type="match status" value="1"/>
</dbReference>
<reference evidence="5" key="1">
    <citation type="submission" date="2025-08" db="UniProtKB">
        <authorList>
            <consortium name="RefSeq"/>
        </authorList>
    </citation>
    <scope>IDENTIFICATION</scope>
    <source>
        <tissue evidence="5">Gonad</tissue>
    </source>
</reference>
<dbReference type="InterPro" id="IPR016186">
    <property type="entry name" value="C-type_lectin-like/link_sf"/>
</dbReference>
<evidence type="ECO:0000259" key="3">
    <source>
        <dbReference type="PROSITE" id="PS50041"/>
    </source>
</evidence>
<sequence length="269" mass="29664">MDVRAVLVMLAVLMPLLQASGQTVNINLNIGGSTGGRGTADKSQDADKVAELLKQGAELFPDTSQLETQLLDMTDTGQNMLITLLLEQNKVMQERDKEMQQQMQKMQEQIKDLTLDHCITKKTCCNKTLPACPSGYEWFCEKPDMCYKFSTKTGYKDYTDAKSACQADGGLLAMPKDKATNDFLAKQVKGRYTLSDAWIGLTDQVTKGTWVWEDGEKLGTDWNNWDTGDPTSNDDVINCAVLGSNSVWFHVSCGSAQNYICEAKATAAP</sequence>
<keyword evidence="1" id="KW-0175">Coiled coil</keyword>
<dbReference type="SUPFAM" id="SSF56436">
    <property type="entry name" value="C-type lectin-like"/>
    <property type="match status" value="1"/>
</dbReference>
<dbReference type="Proteomes" id="UP000515135">
    <property type="component" value="Unplaced"/>
</dbReference>
<dbReference type="SMART" id="SM00034">
    <property type="entry name" value="CLECT"/>
    <property type="match status" value="1"/>
</dbReference>
<accession>A0A6P4XQ11</accession>
<evidence type="ECO:0000313" key="4">
    <source>
        <dbReference type="Proteomes" id="UP000515135"/>
    </source>
</evidence>
<protein>
    <submittedName>
        <fullName evidence="5">Low affinity immunoglobulin epsilon Fc receptor-like isoform X1</fullName>
    </submittedName>
</protein>